<name>A0AAD9Z3A4_9LECA</name>
<gene>
    <name evidence="1" type="ORF">OEA41_002725</name>
</gene>
<accession>A0AAD9Z3A4</accession>
<evidence type="ECO:0000313" key="2">
    <source>
        <dbReference type="Proteomes" id="UP001276659"/>
    </source>
</evidence>
<evidence type="ECO:0000313" key="1">
    <source>
        <dbReference type="EMBL" id="KAK3170644.1"/>
    </source>
</evidence>
<dbReference type="AlphaFoldDB" id="A0AAD9Z3A4"/>
<organism evidence="1 2">
    <name type="scientific">Lepraria neglecta</name>
    <dbReference type="NCBI Taxonomy" id="209136"/>
    <lineage>
        <taxon>Eukaryota</taxon>
        <taxon>Fungi</taxon>
        <taxon>Dikarya</taxon>
        <taxon>Ascomycota</taxon>
        <taxon>Pezizomycotina</taxon>
        <taxon>Lecanoromycetes</taxon>
        <taxon>OSLEUM clade</taxon>
        <taxon>Lecanoromycetidae</taxon>
        <taxon>Lecanorales</taxon>
        <taxon>Lecanorineae</taxon>
        <taxon>Stereocaulaceae</taxon>
        <taxon>Lepraria</taxon>
    </lineage>
</organism>
<comment type="caution">
    <text evidence="1">The sequence shown here is derived from an EMBL/GenBank/DDBJ whole genome shotgun (WGS) entry which is preliminary data.</text>
</comment>
<reference evidence="1" key="1">
    <citation type="submission" date="2022-11" db="EMBL/GenBank/DDBJ databases">
        <title>Chromosomal genome sequence assembly and mating type (MAT) locus characterization of the leprose asexual lichenized fungus Lepraria neglecta (Nyl.) Erichsen.</title>
        <authorList>
            <person name="Allen J.L."/>
            <person name="Pfeffer B."/>
        </authorList>
    </citation>
    <scope>NUCLEOTIDE SEQUENCE</scope>
    <source>
        <strain evidence="1">Allen 5258</strain>
    </source>
</reference>
<protein>
    <submittedName>
        <fullName evidence="1">Uncharacterized protein</fullName>
    </submittedName>
</protein>
<proteinExistence type="predicted"/>
<sequence length="307" mass="33034">MRHLGGTLHCLEAAGPAPPLITGSFGPLDLYESLLGELDDQVVSGSLNELEVRIGSDSSSLASNIDVVKLALNGAKFAGAKVPPTIYSQLEGLKSSAGGTAPNSLWKDIEPFFKLRDEITKLIDPQTFVGKILGSLSASMDKLLYGAILPIRRSQRTIFDCILKIPAGKLQLQPRTARLAPLSHAGTTRNSTPTPYSIAFSKHSTIPSTQHPPPTSKRECPSVESWWTSKTPTQKTQLLLLYKDTIATNKNRLLLTKPGDYMNIRGFGDGPKSKTQSLTNVCAAGTIEMSDQAFSAAMEEIEAPPTC</sequence>
<dbReference type="Proteomes" id="UP001276659">
    <property type="component" value="Unassembled WGS sequence"/>
</dbReference>
<dbReference type="EMBL" id="JASNWA010000008">
    <property type="protein sequence ID" value="KAK3170644.1"/>
    <property type="molecule type" value="Genomic_DNA"/>
</dbReference>
<keyword evidence="2" id="KW-1185">Reference proteome</keyword>